<dbReference type="PANTHER" id="PTHR43806:SF11">
    <property type="entry name" value="CEREVISIN-RELATED"/>
    <property type="match status" value="1"/>
</dbReference>
<evidence type="ECO:0000259" key="9">
    <source>
        <dbReference type="Pfam" id="PF00082"/>
    </source>
</evidence>
<dbReference type="InterPro" id="IPR023827">
    <property type="entry name" value="Peptidase_S8_Asp-AS"/>
</dbReference>
<dbReference type="Gene3D" id="3.40.50.200">
    <property type="entry name" value="Peptidase S8/S53 domain"/>
    <property type="match status" value="2"/>
</dbReference>
<evidence type="ECO:0000313" key="11">
    <source>
        <dbReference type="Proteomes" id="UP000663064"/>
    </source>
</evidence>
<evidence type="ECO:0000256" key="8">
    <source>
        <dbReference type="SAM" id="MobiDB-lite"/>
    </source>
</evidence>
<evidence type="ECO:0000313" key="10">
    <source>
        <dbReference type="EMBL" id="QOS12637.1"/>
    </source>
</evidence>
<comment type="similarity">
    <text evidence="1 6 7">Belongs to the peptidase S8 family.</text>
</comment>
<dbReference type="AlphaFoldDB" id="A0A871BHK9"/>
<sequence length="734" mass="76938">MIRTQRGTRAVVVGIVFCLLLSAALAPVSEATLPTTDVDSGGPERSTTAATVTDPANNTTASDNGTTGSDVLSGVAAYRLSRAESDELVPVILVFDDQSRESRDGGGRNDTTACAQIRATTNRTQSDVREFLDARRANGTVADVKPFWTRNALAVEATPAVVRTLGGMPNVSAIHYDRPIYATGSVAPSVAAYLDSLSAYGETVRPDSVQRATSGTESWSVKSVGADDVQARGITGSGANVSVIDSGIDDSHPALRGQVVRWQDFVGDSSEPFDPWGHGTHVAGTVAGRADAKKAVGVAPGAQLFGARALNADGQGSMSDVMAAMEWSAENHADVVSASLGASPFPLEYRGERGVRPNETGTADIELYANGSGVYQTNAKYDGFKPAYVYVLVEPTRVGGEQIQSDERRAEVMRNLSVTLRDPAGETPLRGVDAGWWFADGRVPAQIAYQRFTPRNGTAIETPGNWSLDVENDHPESVSYRYRTTAYYPSNGSDQFSRYVDSLVTTTDTVAVISAGNAGLLGNRSVASPGASAGAITVGASRQTASDVTSFSSRGPVGFGADRRPGIDLIAPGENVTSAYSTSQTDEAEPYVTRDGTSMAAPHVSGTVALLLDANPNATRADVTRVLRSTARPLPQTAPTVGAGMLDTRSAVNETAELPPSVTTETAPPTDPDGDGRYEDVNGDGNVTLADAQALFANRNAEAVEGTPEAFDFSGNGRVNVVDVQALFAKIREN</sequence>
<feature type="active site" description="Charge relay system" evidence="5 6">
    <location>
        <position position="598"/>
    </location>
</feature>
<dbReference type="Pfam" id="PF00082">
    <property type="entry name" value="Peptidase_S8"/>
    <property type="match status" value="2"/>
</dbReference>
<evidence type="ECO:0000256" key="1">
    <source>
        <dbReference type="ARBA" id="ARBA00011073"/>
    </source>
</evidence>
<organism evidence="10 11">
    <name type="scientific">Haloferax gibbonsii</name>
    <dbReference type="NCBI Taxonomy" id="35746"/>
    <lineage>
        <taxon>Archaea</taxon>
        <taxon>Methanobacteriati</taxon>
        <taxon>Methanobacteriota</taxon>
        <taxon>Stenosarchaea group</taxon>
        <taxon>Halobacteria</taxon>
        <taxon>Halobacteriales</taxon>
        <taxon>Haloferacaceae</taxon>
        <taxon>Haloferax</taxon>
    </lineage>
</organism>
<dbReference type="InterPro" id="IPR036439">
    <property type="entry name" value="Dockerin_dom_sf"/>
</dbReference>
<protein>
    <submittedName>
        <fullName evidence="10">Peptidase S8 family protein</fullName>
    </submittedName>
</protein>
<dbReference type="PANTHER" id="PTHR43806">
    <property type="entry name" value="PEPTIDASE S8"/>
    <property type="match status" value="1"/>
</dbReference>
<keyword evidence="3 6" id="KW-0378">Hydrolase</keyword>
<feature type="active site" description="Charge relay system" evidence="5 6">
    <location>
        <position position="245"/>
    </location>
</feature>
<feature type="domain" description="Peptidase S8/S53" evidence="9">
    <location>
        <begin position="493"/>
        <end position="635"/>
    </location>
</feature>
<proteinExistence type="inferred from homology"/>
<dbReference type="PROSITE" id="PS00018">
    <property type="entry name" value="EF_HAND_1"/>
    <property type="match status" value="1"/>
</dbReference>
<dbReference type="InterPro" id="IPR022398">
    <property type="entry name" value="Peptidase_S8_His-AS"/>
</dbReference>
<evidence type="ECO:0000256" key="3">
    <source>
        <dbReference type="ARBA" id="ARBA00022801"/>
    </source>
</evidence>
<evidence type="ECO:0000256" key="7">
    <source>
        <dbReference type="RuleBase" id="RU003355"/>
    </source>
</evidence>
<dbReference type="InterPro" id="IPR050131">
    <property type="entry name" value="Peptidase_S8_subtilisin-like"/>
</dbReference>
<dbReference type="SUPFAM" id="SSF63446">
    <property type="entry name" value="Type I dockerin domain"/>
    <property type="match status" value="1"/>
</dbReference>
<dbReference type="PRINTS" id="PR00723">
    <property type="entry name" value="SUBTILISIN"/>
</dbReference>
<keyword evidence="4 6" id="KW-0720">Serine protease</keyword>
<accession>A0A871BHK9</accession>
<dbReference type="EMBL" id="CP063205">
    <property type="protein sequence ID" value="QOS12637.1"/>
    <property type="molecule type" value="Genomic_DNA"/>
</dbReference>
<dbReference type="InterPro" id="IPR036852">
    <property type="entry name" value="Peptidase_S8/S53_dom_sf"/>
</dbReference>
<dbReference type="GO" id="GO:0000272">
    <property type="term" value="P:polysaccharide catabolic process"/>
    <property type="evidence" value="ECO:0007669"/>
    <property type="project" value="InterPro"/>
</dbReference>
<evidence type="ECO:0000256" key="6">
    <source>
        <dbReference type="PROSITE-ProRule" id="PRU01240"/>
    </source>
</evidence>
<dbReference type="GO" id="GO:0004553">
    <property type="term" value="F:hydrolase activity, hydrolyzing O-glycosyl compounds"/>
    <property type="evidence" value="ECO:0007669"/>
    <property type="project" value="InterPro"/>
</dbReference>
<evidence type="ECO:0000256" key="4">
    <source>
        <dbReference type="ARBA" id="ARBA00022825"/>
    </source>
</evidence>
<dbReference type="InterPro" id="IPR023828">
    <property type="entry name" value="Peptidase_S8_Ser-AS"/>
</dbReference>
<dbReference type="Pfam" id="PF00404">
    <property type="entry name" value="Dockerin_1"/>
    <property type="match status" value="1"/>
</dbReference>
<dbReference type="PROSITE" id="PS51892">
    <property type="entry name" value="SUBTILASE"/>
    <property type="match status" value="1"/>
</dbReference>
<dbReference type="Proteomes" id="UP000663064">
    <property type="component" value="Chromosome"/>
</dbReference>
<evidence type="ECO:0000256" key="5">
    <source>
        <dbReference type="PIRSR" id="PIRSR615500-1"/>
    </source>
</evidence>
<feature type="region of interest" description="Disordered" evidence="8">
    <location>
        <begin position="33"/>
        <end position="68"/>
    </location>
</feature>
<dbReference type="InterPro" id="IPR002105">
    <property type="entry name" value="Dockerin_1_rpt"/>
</dbReference>
<reference evidence="10" key="1">
    <citation type="journal article" date="2021" name="Front. Microbiol.">
        <title>Cellular and Genomic Properties of Haloferax gibbonsii LR2-5, the Host of Euryarchaeal Virus HFTV1.</title>
        <authorList>
            <person name="Tittes C."/>
            <person name="Schwarzer S."/>
            <person name="Pfeiffer F."/>
            <person name="Dyall-Smith M."/>
            <person name="Rodriguez-Franco M."/>
            <person name="Oksanen H.M."/>
            <person name="Quax T.E.F."/>
        </authorList>
    </citation>
    <scope>NUCLEOTIDE SEQUENCE</scope>
    <source>
        <strain evidence="10">LR2-5</strain>
    </source>
</reference>
<dbReference type="PROSITE" id="PS00137">
    <property type="entry name" value="SUBTILASE_HIS"/>
    <property type="match status" value="1"/>
</dbReference>
<evidence type="ECO:0000256" key="2">
    <source>
        <dbReference type="ARBA" id="ARBA00022670"/>
    </source>
</evidence>
<keyword evidence="2 6" id="KW-0645">Protease</keyword>
<gene>
    <name evidence="10" type="ORF">HfgLR_12505</name>
</gene>
<dbReference type="GO" id="GO:0004252">
    <property type="term" value="F:serine-type endopeptidase activity"/>
    <property type="evidence" value="ECO:0007669"/>
    <property type="project" value="UniProtKB-UniRule"/>
</dbReference>
<dbReference type="InterPro" id="IPR015500">
    <property type="entry name" value="Peptidase_S8_subtilisin-rel"/>
</dbReference>
<dbReference type="GO" id="GO:0006508">
    <property type="term" value="P:proteolysis"/>
    <property type="evidence" value="ECO:0007669"/>
    <property type="project" value="UniProtKB-KW"/>
</dbReference>
<dbReference type="PROSITE" id="PS00138">
    <property type="entry name" value="SUBTILASE_SER"/>
    <property type="match status" value="1"/>
</dbReference>
<dbReference type="PROSITE" id="PS00136">
    <property type="entry name" value="SUBTILASE_ASP"/>
    <property type="match status" value="1"/>
</dbReference>
<dbReference type="GeneID" id="59460168"/>
<name>A0A871BHK9_HALGI</name>
<dbReference type="InterPro" id="IPR000209">
    <property type="entry name" value="Peptidase_S8/S53_dom"/>
</dbReference>
<feature type="domain" description="Peptidase S8/S53" evidence="9">
    <location>
        <begin position="236"/>
        <end position="351"/>
    </location>
</feature>
<feature type="compositionally biased region" description="Polar residues" evidence="8">
    <location>
        <begin position="45"/>
        <end position="68"/>
    </location>
</feature>
<feature type="active site" description="Charge relay system" evidence="5 6">
    <location>
        <position position="278"/>
    </location>
</feature>
<dbReference type="InterPro" id="IPR018247">
    <property type="entry name" value="EF_Hand_1_Ca_BS"/>
</dbReference>
<dbReference type="SUPFAM" id="SSF52743">
    <property type="entry name" value="Subtilisin-like"/>
    <property type="match status" value="2"/>
</dbReference>
<dbReference type="Gene3D" id="1.10.1330.10">
    <property type="entry name" value="Dockerin domain"/>
    <property type="match status" value="1"/>
</dbReference>
<feature type="region of interest" description="Disordered" evidence="8">
    <location>
        <begin position="655"/>
        <end position="681"/>
    </location>
</feature>
<dbReference type="RefSeq" id="WP_193492532.1">
    <property type="nucleotide sequence ID" value="NZ_CP063205.1"/>
</dbReference>